<feature type="transmembrane region" description="Helical" evidence="2">
    <location>
        <begin position="84"/>
        <end position="104"/>
    </location>
</feature>
<organism evidence="4">
    <name type="scientific">Grosmannia clavigera (strain kw1407 / UAMH 11150)</name>
    <name type="common">Blue stain fungus</name>
    <name type="synonym">Graphiocladiella clavigera</name>
    <dbReference type="NCBI Taxonomy" id="655863"/>
    <lineage>
        <taxon>Eukaryota</taxon>
        <taxon>Fungi</taxon>
        <taxon>Dikarya</taxon>
        <taxon>Ascomycota</taxon>
        <taxon>Pezizomycotina</taxon>
        <taxon>Sordariomycetes</taxon>
        <taxon>Sordariomycetidae</taxon>
        <taxon>Ophiostomatales</taxon>
        <taxon>Ophiostomataceae</taxon>
        <taxon>Leptographium</taxon>
    </lineage>
</organism>
<keyword evidence="2" id="KW-1133">Transmembrane helix</keyword>
<evidence type="ECO:0000313" key="4">
    <source>
        <dbReference type="Proteomes" id="UP000007796"/>
    </source>
</evidence>
<reference evidence="3 4" key="1">
    <citation type="journal article" date="2011" name="Proc. Natl. Acad. Sci. U.S.A.">
        <title>Genome and transcriptome analyses of the mountain pine beetle-fungal symbiont Grosmannia clavigera, a lodgepole pine pathogen.</title>
        <authorList>
            <person name="DiGuistini S."/>
            <person name="Wang Y."/>
            <person name="Liao N.Y."/>
            <person name="Taylor G."/>
            <person name="Tanguay P."/>
            <person name="Feau N."/>
            <person name="Henrissat B."/>
            <person name="Chan S.K."/>
            <person name="Hesse-Orce U."/>
            <person name="Alamouti S.M."/>
            <person name="Tsui C.K.M."/>
            <person name="Docking R.T."/>
            <person name="Levasseur A."/>
            <person name="Haridas S."/>
            <person name="Robertson G."/>
            <person name="Birol I."/>
            <person name="Holt R.A."/>
            <person name="Marra M.A."/>
            <person name="Hamelin R.C."/>
            <person name="Hirst M."/>
            <person name="Jones S.J.M."/>
            <person name="Bohlmann J."/>
            <person name="Breuil C."/>
        </authorList>
    </citation>
    <scope>NUCLEOTIDE SEQUENCE [LARGE SCALE GENOMIC DNA]</scope>
    <source>
        <strain evidence="4">kw1407 / UAMH 11150</strain>
    </source>
</reference>
<feature type="transmembrane region" description="Helical" evidence="2">
    <location>
        <begin position="51"/>
        <end position="72"/>
    </location>
</feature>
<keyword evidence="2" id="KW-0812">Transmembrane</keyword>
<dbReference type="eggNOG" id="ENOG502RXA3">
    <property type="taxonomic scope" value="Eukaryota"/>
</dbReference>
<proteinExistence type="predicted"/>
<evidence type="ECO:0000256" key="1">
    <source>
        <dbReference type="SAM" id="MobiDB-lite"/>
    </source>
</evidence>
<keyword evidence="4" id="KW-1185">Reference proteome</keyword>
<feature type="region of interest" description="Disordered" evidence="1">
    <location>
        <begin position="1"/>
        <end position="21"/>
    </location>
</feature>
<dbReference type="STRING" id="655863.F0XQC0"/>
<accession>F0XQC0</accession>
<dbReference type="OrthoDB" id="5421842at2759"/>
<keyword evidence="2" id="KW-0472">Membrane</keyword>
<gene>
    <name evidence="3" type="ORF">CMQ_7622</name>
</gene>
<dbReference type="RefSeq" id="XP_014170102.1">
    <property type="nucleotide sequence ID" value="XM_014314627.1"/>
</dbReference>
<evidence type="ECO:0000256" key="2">
    <source>
        <dbReference type="SAM" id="Phobius"/>
    </source>
</evidence>
<dbReference type="GeneID" id="25981187"/>
<dbReference type="InParanoid" id="F0XQC0"/>
<feature type="compositionally biased region" description="Pro residues" evidence="1">
    <location>
        <begin position="1"/>
        <end position="11"/>
    </location>
</feature>
<sequence length="156" mass="15473">MSAPPPPPPHGEAPKTTGGSGLPPGKYDIFVIPEHSAGAGFLYLPSLRPNINSFVAGFASALAVVAVGHTLAPAYRVWSANYQGIGDLGMMMLVVAVGLGAWALGRIQNDKSGSGAGTGFKRGFDGFGQGGGAGAYAAGGNAGYTSGSTPQQGPTP</sequence>
<name>F0XQC0_GROCL</name>
<evidence type="ECO:0000313" key="3">
    <source>
        <dbReference type="EMBL" id="EFX00620.1"/>
    </source>
</evidence>
<dbReference type="EMBL" id="GL629801">
    <property type="protein sequence ID" value="EFX00620.1"/>
    <property type="molecule type" value="Genomic_DNA"/>
</dbReference>
<dbReference type="Proteomes" id="UP000007796">
    <property type="component" value="Unassembled WGS sequence"/>
</dbReference>
<dbReference type="HOGENOM" id="CLU_1686784_0_0_1"/>
<protein>
    <submittedName>
        <fullName evidence="3">Uncharacterized protein</fullName>
    </submittedName>
</protein>
<dbReference type="AlphaFoldDB" id="F0XQC0"/>